<dbReference type="InterPro" id="IPR018247">
    <property type="entry name" value="EF_Hand_1_Ca_BS"/>
</dbReference>
<dbReference type="PANTHER" id="PTHR24114">
    <property type="entry name" value="LEUCINE RICH REPEAT FAMILY PROTEIN"/>
    <property type="match status" value="1"/>
</dbReference>
<dbReference type="SMART" id="SM00054">
    <property type="entry name" value="EFh"/>
    <property type="match status" value="3"/>
</dbReference>
<dbReference type="SUPFAM" id="SSF47473">
    <property type="entry name" value="EF-hand"/>
    <property type="match status" value="1"/>
</dbReference>
<feature type="region of interest" description="Disordered" evidence="2">
    <location>
        <begin position="152"/>
        <end position="185"/>
    </location>
</feature>
<feature type="domain" description="EF-hand" evidence="3">
    <location>
        <begin position="1233"/>
        <end position="1268"/>
    </location>
</feature>
<dbReference type="EMBL" id="CAUJNA010000272">
    <property type="protein sequence ID" value="CAJ1374716.1"/>
    <property type="molecule type" value="Genomic_DNA"/>
</dbReference>
<dbReference type="PANTHER" id="PTHR24114:SF2">
    <property type="entry name" value="F-BOX DOMAIN-CONTAINING PROTEIN-RELATED"/>
    <property type="match status" value="1"/>
</dbReference>
<feature type="compositionally biased region" description="Low complexity" evidence="2">
    <location>
        <begin position="168"/>
        <end position="180"/>
    </location>
</feature>
<dbReference type="InterPro" id="IPR052394">
    <property type="entry name" value="LRR-containing"/>
</dbReference>
<protein>
    <recommendedName>
        <fullName evidence="3">EF-hand domain-containing protein</fullName>
    </recommendedName>
</protein>
<feature type="region of interest" description="Disordered" evidence="2">
    <location>
        <begin position="1"/>
        <end position="85"/>
    </location>
</feature>
<feature type="non-terminal residue" evidence="4">
    <location>
        <position position="1481"/>
    </location>
</feature>
<accession>A0AA36MK13</accession>
<evidence type="ECO:0000256" key="2">
    <source>
        <dbReference type="SAM" id="MobiDB-lite"/>
    </source>
</evidence>
<dbReference type="InterPro" id="IPR032675">
    <property type="entry name" value="LRR_dom_sf"/>
</dbReference>
<dbReference type="SMART" id="SM00368">
    <property type="entry name" value="LRR_RI"/>
    <property type="match status" value="6"/>
</dbReference>
<dbReference type="Gene3D" id="1.10.238.10">
    <property type="entry name" value="EF-hand"/>
    <property type="match status" value="1"/>
</dbReference>
<dbReference type="SUPFAM" id="SSF52047">
    <property type="entry name" value="RNI-like"/>
    <property type="match status" value="1"/>
</dbReference>
<feature type="region of interest" description="Disordered" evidence="2">
    <location>
        <begin position="307"/>
        <end position="328"/>
    </location>
</feature>
<gene>
    <name evidence="4" type="ORF">EVOR1521_LOCUS4193</name>
</gene>
<dbReference type="InterPro" id="IPR011992">
    <property type="entry name" value="EF-hand-dom_pair"/>
</dbReference>
<name>A0AA36MK13_9DINO</name>
<evidence type="ECO:0000313" key="4">
    <source>
        <dbReference type="EMBL" id="CAJ1374716.1"/>
    </source>
</evidence>
<proteinExistence type="predicted"/>
<dbReference type="Gene3D" id="3.80.10.10">
    <property type="entry name" value="Ribonuclease Inhibitor"/>
    <property type="match status" value="1"/>
</dbReference>
<evidence type="ECO:0000256" key="1">
    <source>
        <dbReference type="ARBA" id="ARBA00022837"/>
    </source>
</evidence>
<comment type="caution">
    <text evidence="4">The sequence shown here is derived from an EMBL/GenBank/DDBJ whole genome shotgun (WGS) entry which is preliminary data.</text>
</comment>
<dbReference type="Proteomes" id="UP001178507">
    <property type="component" value="Unassembled WGS sequence"/>
</dbReference>
<evidence type="ECO:0000313" key="5">
    <source>
        <dbReference type="Proteomes" id="UP001178507"/>
    </source>
</evidence>
<reference evidence="4" key="1">
    <citation type="submission" date="2023-08" db="EMBL/GenBank/DDBJ databases">
        <authorList>
            <person name="Chen Y."/>
            <person name="Shah S."/>
            <person name="Dougan E. K."/>
            <person name="Thang M."/>
            <person name="Chan C."/>
        </authorList>
    </citation>
    <scope>NUCLEOTIDE SEQUENCE</scope>
</reference>
<feature type="domain" description="EF-hand" evidence="3">
    <location>
        <begin position="1276"/>
        <end position="1311"/>
    </location>
</feature>
<organism evidence="4 5">
    <name type="scientific">Effrenium voratum</name>
    <dbReference type="NCBI Taxonomy" id="2562239"/>
    <lineage>
        <taxon>Eukaryota</taxon>
        <taxon>Sar</taxon>
        <taxon>Alveolata</taxon>
        <taxon>Dinophyceae</taxon>
        <taxon>Suessiales</taxon>
        <taxon>Symbiodiniaceae</taxon>
        <taxon>Effrenium</taxon>
    </lineage>
</organism>
<sequence length="1481" mass="167123">MQSPPGRPDSPKASSPLPKSDAGEARASLKRASLKDQTPLVLPVVSPEEGSPVTPASRRTSVRLAESKPSSARSQAAGRLKPKAKARVAQISFDHFRRNKEREQQGAAVYDIRTARSGVLQSLRVGSIDQSLDAHFEDFPFFASSVPEVSEVQDPSLMSPGGADRSRPGTSGSTSRPGTRQLARQREAQMKLIEAKEDLELEEDNDETFISVAQREQLKQEYWQEYNEAGSAKKTLSEFEEWQRVLHCGKTEASTTAASDAEDGLMSRISVEDTEWRISHLGFTRRSDHEEYVSDYYRRCRERHYIPLGPRGTPRDRKGRSQPVMDPVTVEPGVMNFGGWSLGSERLEMLCQAPGAVEHCTRCDLSANRIEDRSVAIICEKLLPKAEALNLAQNFIGQKGIRDFEAALRKITVAPLLELNLQGNRLGTPFGASVVADAYERDLCNFVGALSTRAPELRALSLAQNGLGRVNHELGKVLGAMIGDLKFLRVLDLHWNSFNGLGAFKLLEGLYDNRAGGGRLSRVDLSWNRLGTGAKHCSPAKMLSDVLANNDNLFHLDISYNSMGIEDCSVIAAGLRRNHTLFGLHVAGNEAFVDELGFLVPLTDPRMRLAGNNVDLQAAENVLPEGAAWSVEEAARQLLGREVQHPSFPVVEQGGVAVCWDGRRGSVPPPPPTDRPELRRPARRKYPPEKHRTTSPKDKPWEEWEDKDHSLLLAQSFESANLESVALRAERCWICDRFQTVKIVWTPSISGRLEEDEVNCVHAYLSTDDFHRPTILRKAKSEGQATRFVGHRMVPKIKETLLVVFRVNAVIEVAHDMPVRFLPCPAKVCEVKEADLAHWEAEGSARDMLPQDANSETLWANELLVKERASPLVVTEDAVAEGKLEVHPRTVDKIEVSEVRVWDISGSMFASWRQPEKAMQDKMLGMDLKFCRIQKFAPDQDPRKVKQALLPHYRHLVAIYRKMCCWSEKHQVFGVSLHNVTALLRRSHAFDRAAQAEHLPSMAFAAHVVERKNAEEIKVFSESYLIRYQFVETLLRLAEAKYVKTNRAEDLGEAIAMLMTQHLEPEVQHLTEEAEQFQREVMTEEVECVFKSNLNLLNAAYNIYAGITEVPEQMPYVADQTSSKRKVTLPDLYELLDDCDAYDDRFLRRQTSRAFSLANMWQVDEVSTSRHMYLNFVEFLMALGAVVFLKDFYKPAEMADLLEEFLLDQLQPVVLDYRSRNGKGGQELLTHKTVRAVVKEVFKDVDEDANQALSIREFGRCLQDPRTQELLMNREFRIEDVLNVFGMLDTDASGELNFGEVVHGLGALLKVEQTEPRIRAFLRKELGNEDGRGHFTGVMLAEFLEKSTTHRKLMRVGINVQELTKLVLQILEVSQATRHFDRIKPALEVMLSEAASATDRKEAKREFTAVLTNMRKESQLYSANDFTEKLLRLRHPKPILRWKIVIKQIFEQADTDQCGSLTKEERYAFAYGTPMRPMQNQ</sequence>
<dbReference type="InterPro" id="IPR002048">
    <property type="entry name" value="EF_hand_dom"/>
</dbReference>
<dbReference type="PROSITE" id="PS00018">
    <property type="entry name" value="EF_HAND_1"/>
    <property type="match status" value="2"/>
</dbReference>
<feature type="compositionally biased region" description="Basic and acidic residues" evidence="2">
    <location>
        <begin position="674"/>
        <end position="703"/>
    </location>
</feature>
<dbReference type="GO" id="GO:0005509">
    <property type="term" value="F:calcium ion binding"/>
    <property type="evidence" value="ECO:0007669"/>
    <property type="project" value="InterPro"/>
</dbReference>
<dbReference type="PROSITE" id="PS50222">
    <property type="entry name" value="EF_HAND_2"/>
    <property type="match status" value="2"/>
</dbReference>
<keyword evidence="1" id="KW-0106">Calcium</keyword>
<evidence type="ECO:0000259" key="3">
    <source>
        <dbReference type="PROSITE" id="PS50222"/>
    </source>
</evidence>
<keyword evidence="5" id="KW-1185">Reference proteome</keyword>
<feature type="region of interest" description="Disordered" evidence="2">
    <location>
        <begin position="662"/>
        <end position="703"/>
    </location>
</feature>